<accession>M7ZYL8</accession>
<dbReference type="PANTHER" id="PTHR34380:SF2">
    <property type="entry name" value="OS01G0656900 PROTEIN"/>
    <property type="match status" value="1"/>
</dbReference>
<keyword evidence="1" id="KW-0175">Coiled coil</keyword>
<dbReference type="AlphaFoldDB" id="M7ZYL8"/>
<feature type="compositionally biased region" description="Low complexity" evidence="2">
    <location>
        <begin position="341"/>
        <end position="353"/>
    </location>
</feature>
<reference evidence="3" key="1">
    <citation type="journal article" date="2013" name="Nature">
        <title>Draft genome of the wheat A-genome progenitor Triticum urartu.</title>
        <authorList>
            <person name="Ling H.Q."/>
            <person name="Zhao S."/>
            <person name="Liu D."/>
            <person name="Wang J."/>
            <person name="Sun H."/>
            <person name="Zhang C."/>
            <person name="Fan H."/>
            <person name="Li D."/>
            <person name="Dong L."/>
            <person name="Tao Y."/>
            <person name="Gao C."/>
            <person name="Wu H."/>
            <person name="Li Y."/>
            <person name="Cui Y."/>
            <person name="Guo X."/>
            <person name="Zheng S."/>
            <person name="Wang B."/>
            <person name="Yu K."/>
            <person name="Liang Q."/>
            <person name="Yang W."/>
            <person name="Lou X."/>
            <person name="Chen J."/>
            <person name="Feng M."/>
            <person name="Jian J."/>
            <person name="Zhang X."/>
            <person name="Luo G."/>
            <person name="Jiang Y."/>
            <person name="Liu J."/>
            <person name="Wang Z."/>
            <person name="Sha Y."/>
            <person name="Zhang B."/>
            <person name="Wu H."/>
            <person name="Tang D."/>
            <person name="Shen Q."/>
            <person name="Xue P."/>
            <person name="Zou S."/>
            <person name="Wang X."/>
            <person name="Liu X."/>
            <person name="Wang F."/>
            <person name="Yang Y."/>
            <person name="An X."/>
            <person name="Dong Z."/>
            <person name="Zhang K."/>
            <person name="Zhang X."/>
            <person name="Luo M.C."/>
            <person name="Dvorak J."/>
            <person name="Tong Y."/>
            <person name="Wang J."/>
            <person name="Yang H."/>
            <person name="Li Z."/>
            <person name="Wang D."/>
            <person name="Zhang A."/>
            <person name="Wang J."/>
        </authorList>
    </citation>
    <scope>NUCLEOTIDE SEQUENCE</scope>
</reference>
<evidence type="ECO:0000256" key="1">
    <source>
        <dbReference type="SAM" id="Coils"/>
    </source>
</evidence>
<feature type="compositionally biased region" description="Acidic residues" evidence="2">
    <location>
        <begin position="215"/>
        <end position="229"/>
    </location>
</feature>
<feature type="region of interest" description="Disordered" evidence="2">
    <location>
        <begin position="34"/>
        <end position="84"/>
    </location>
</feature>
<evidence type="ECO:0000256" key="2">
    <source>
        <dbReference type="SAM" id="MobiDB-lite"/>
    </source>
</evidence>
<proteinExistence type="predicted"/>
<dbReference type="STRING" id="4572.M7ZYL8"/>
<feature type="region of interest" description="Disordered" evidence="2">
    <location>
        <begin position="263"/>
        <end position="294"/>
    </location>
</feature>
<evidence type="ECO:0000313" key="3">
    <source>
        <dbReference type="EMBL" id="EMS65142.1"/>
    </source>
</evidence>
<dbReference type="OMA" id="THRRADY"/>
<sequence length="666" mass="73286">MLSILIKKKNHFWKWGSQPPLASTRLRQCVHRNRQSLPDSQKPHSPLPPPTTTTSPPPHHEGPMPRGSSQRCTASGPPASMVSASASEDELALLTGPQLVIHLTKTHRRADFDAVSRILAARDRERATLEANLAAAEAELEAARARLVGVDEVHSNLKAALRELKAQEEKKKALAGAYHRPRDETDEMAFVPGDAAPEAVHRDEGRVKEAKEGEGNDDDDIIDLCSDGEEGDRTAVAGEMEMEGDEDGDDKVPLSQRFKRLRRAEPGELESGKGDGQGQIDSVSTLGNDQQKSSFVKMEEQMTRTGKMACMPEASKVAASVQESVVVKSEKFDDEMPRTVLLPSPGLLSKSPLQKGPSKSDYCKAGTGEKEGSFDAVPATGVSQLLKGDAKMNKTPMVESSDKCGNKVIGAEKCSPLLRPSEERMMSRVGVPFEPCNGNNKYVQVKREAGSLPSTITSEWDSEGHLCSSVCNHVEIAMQALCALYRQRKLAMGDAREESSFSRARTLAEFLLDGDLQGPMRRTVAELENHDATNPLFLIQEERRSILLLTTTKQWYRNQTVWIRVILIRSSSSLNHGLNPLMKKHRHGGSHVELCFLLGFELLMPGCISFVHHLVKAVLFVIAIYHITLPVLLAEVSKRIDALRHVFIWAGCDKVTKENARLTGNE</sequence>
<organism evidence="3">
    <name type="scientific">Triticum urartu</name>
    <name type="common">Red wild einkorn</name>
    <name type="synonym">Crithodium urartu</name>
    <dbReference type="NCBI Taxonomy" id="4572"/>
    <lineage>
        <taxon>Eukaryota</taxon>
        <taxon>Viridiplantae</taxon>
        <taxon>Streptophyta</taxon>
        <taxon>Embryophyta</taxon>
        <taxon>Tracheophyta</taxon>
        <taxon>Spermatophyta</taxon>
        <taxon>Magnoliopsida</taxon>
        <taxon>Liliopsida</taxon>
        <taxon>Poales</taxon>
        <taxon>Poaceae</taxon>
        <taxon>BOP clade</taxon>
        <taxon>Pooideae</taxon>
        <taxon>Triticodae</taxon>
        <taxon>Triticeae</taxon>
        <taxon>Triticinae</taxon>
        <taxon>Triticum</taxon>
    </lineage>
</organism>
<feature type="compositionally biased region" description="Basic and acidic residues" evidence="2">
    <location>
        <begin position="199"/>
        <end position="214"/>
    </location>
</feature>
<dbReference type="EMBL" id="KD047625">
    <property type="protein sequence ID" value="EMS65142.1"/>
    <property type="molecule type" value="Genomic_DNA"/>
</dbReference>
<feature type="compositionally biased region" description="Polar residues" evidence="2">
    <location>
        <begin position="279"/>
        <end position="294"/>
    </location>
</feature>
<name>M7ZYL8_TRIUA</name>
<feature type="compositionally biased region" description="Basic and acidic residues" evidence="2">
    <location>
        <begin position="263"/>
        <end position="273"/>
    </location>
</feature>
<gene>
    <name evidence="3" type="ORF">TRIUR3_20307</name>
</gene>
<feature type="region of interest" description="Disordered" evidence="2">
    <location>
        <begin position="197"/>
        <end position="229"/>
    </location>
</feature>
<protein>
    <submittedName>
        <fullName evidence="3">Uncharacterized protein</fullName>
    </submittedName>
</protein>
<dbReference type="PANTHER" id="PTHR34380">
    <property type="entry name" value="BNAA03G12380D PROTEIN"/>
    <property type="match status" value="1"/>
</dbReference>
<dbReference type="eggNOG" id="ENOG502R5YI">
    <property type="taxonomic scope" value="Eukaryota"/>
</dbReference>
<feature type="region of interest" description="Disordered" evidence="2">
    <location>
        <begin position="338"/>
        <end position="362"/>
    </location>
</feature>
<feature type="coiled-coil region" evidence="1">
    <location>
        <begin position="119"/>
        <end position="177"/>
    </location>
</feature>
<feature type="compositionally biased region" description="Pro residues" evidence="2">
    <location>
        <begin position="45"/>
        <end position="57"/>
    </location>
</feature>